<sequence>MVMVPSSSPWWTRWLRRYLVGAEQDFTFHPVRDVQLPQIKSAGLYLHVPFCKSLCPYCPYNKIAYADSWVEPYVQAVLREIEEVYRRLGSIDITSIYIGGGTPTHIADKLGTILEYTAYRFRLTGPVCIETNPMDLESGFVTAEQLKSMGIKRISLGVQSFDERCLSLLGRKYSAQILPPTLRSLVQAGFETVNVDLMFALPDQKEEDVLTDIAKAISLGVDQVTLYPLFTFPYTTVGKYRDIKKVKMPDLTVRRRMYKHIHDYFLQKGWQRVSVWGFAREQAPRYSSVTRDEYIGLGPGAGSHLPGLFYINTFSVEAYIQAMKQKDRLPVAMSLRLNDSLSFYHWLYWRLYDTAIPMAPLEKQREKGDRKPLDLVRFLQWVKWAEVKEDFAILTEPGAFWLHLMQNYFALDYVNRIWSTAGETPWPEAVNI</sequence>
<protein>
    <recommendedName>
        <fullName evidence="1">Heme chaperone HemW</fullName>
    </recommendedName>
</protein>
<accession>A0A6I3SLK4</accession>
<dbReference type="EMBL" id="WNKU01000011">
    <property type="protein sequence ID" value="MTV49522.1"/>
    <property type="molecule type" value="Genomic_DNA"/>
</dbReference>
<dbReference type="AlphaFoldDB" id="A0A6I3SLK4"/>
<dbReference type="SMART" id="SM00729">
    <property type="entry name" value="Elp3"/>
    <property type="match status" value="1"/>
</dbReference>
<keyword evidence="5" id="KW-0411">Iron-sulfur</keyword>
<evidence type="ECO:0000313" key="8">
    <source>
        <dbReference type="Proteomes" id="UP000430670"/>
    </source>
</evidence>
<dbReference type="InterPro" id="IPR007197">
    <property type="entry name" value="rSAM"/>
</dbReference>
<evidence type="ECO:0000256" key="4">
    <source>
        <dbReference type="ARBA" id="ARBA00023004"/>
    </source>
</evidence>
<proteinExistence type="predicted"/>
<keyword evidence="8" id="KW-1185">Reference proteome</keyword>
<dbReference type="CDD" id="cd01335">
    <property type="entry name" value="Radical_SAM"/>
    <property type="match status" value="1"/>
</dbReference>
<dbReference type="InterPro" id="IPR058240">
    <property type="entry name" value="rSAM_sf"/>
</dbReference>
<dbReference type="InterPro" id="IPR034505">
    <property type="entry name" value="Coproporphyrinogen-III_oxidase"/>
</dbReference>
<name>A0A6I3SLK4_HELMO</name>
<reference evidence="7 8" key="1">
    <citation type="submission" date="2019-11" db="EMBL/GenBank/DDBJ databases">
        <title>Whole-genome sequence of a the green, strictly anaerobic photosynthetic bacterium Heliobacillus mobilis DSM 6151.</title>
        <authorList>
            <person name="Kyndt J.A."/>
            <person name="Meyer T.E."/>
        </authorList>
    </citation>
    <scope>NUCLEOTIDE SEQUENCE [LARGE SCALE GENOMIC DNA]</scope>
    <source>
        <strain evidence="7 8">DSM 6151</strain>
    </source>
</reference>
<evidence type="ECO:0000256" key="2">
    <source>
        <dbReference type="ARBA" id="ARBA00022691"/>
    </source>
</evidence>
<evidence type="ECO:0000256" key="5">
    <source>
        <dbReference type="ARBA" id="ARBA00023014"/>
    </source>
</evidence>
<dbReference type="OrthoDB" id="9808022at2"/>
<dbReference type="GO" id="GO:0005737">
    <property type="term" value="C:cytoplasm"/>
    <property type="evidence" value="ECO:0007669"/>
    <property type="project" value="TreeGrafter"/>
</dbReference>
<dbReference type="InterPro" id="IPR006638">
    <property type="entry name" value="Elp3/MiaA/NifB-like_rSAM"/>
</dbReference>
<feature type="domain" description="Radical SAM core" evidence="6">
    <location>
        <begin position="36"/>
        <end position="268"/>
    </location>
</feature>
<dbReference type="GO" id="GO:0003824">
    <property type="term" value="F:catalytic activity"/>
    <property type="evidence" value="ECO:0007669"/>
    <property type="project" value="InterPro"/>
</dbReference>
<dbReference type="Gene3D" id="3.20.20.70">
    <property type="entry name" value="Aldolase class I"/>
    <property type="match status" value="1"/>
</dbReference>
<dbReference type="GO" id="GO:0051539">
    <property type="term" value="F:4 iron, 4 sulfur cluster binding"/>
    <property type="evidence" value="ECO:0007669"/>
    <property type="project" value="TreeGrafter"/>
</dbReference>
<evidence type="ECO:0000313" key="7">
    <source>
        <dbReference type="EMBL" id="MTV49522.1"/>
    </source>
</evidence>
<dbReference type="Pfam" id="PF04055">
    <property type="entry name" value="Radical_SAM"/>
    <property type="match status" value="1"/>
</dbReference>
<dbReference type="SFLD" id="SFLDG01065">
    <property type="entry name" value="anaerobic_coproporphyrinogen-I"/>
    <property type="match status" value="1"/>
</dbReference>
<dbReference type="PROSITE" id="PS51918">
    <property type="entry name" value="RADICAL_SAM"/>
    <property type="match status" value="1"/>
</dbReference>
<gene>
    <name evidence="7" type="ORF">GJ688_11085</name>
</gene>
<dbReference type="PANTHER" id="PTHR13932">
    <property type="entry name" value="COPROPORPHYRINIGEN III OXIDASE"/>
    <property type="match status" value="1"/>
</dbReference>
<dbReference type="SFLD" id="SFLDG01082">
    <property type="entry name" value="B12-binding_domain_containing"/>
    <property type="match status" value="1"/>
</dbReference>
<dbReference type="GO" id="GO:0006779">
    <property type="term" value="P:porphyrin-containing compound biosynthetic process"/>
    <property type="evidence" value="ECO:0007669"/>
    <property type="project" value="TreeGrafter"/>
</dbReference>
<evidence type="ECO:0000256" key="1">
    <source>
        <dbReference type="ARBA" id="ARBA00017228"/>
    </source>
</evidence>
<keyword evidence="3" id="KW-0479">Metal-binding</keyword>
<organism evidence="7 8">
    <name type="scientific">Heliobacterium mobile</name>
    <name type="common">Heliobacillus mobilis</name>
    <dbReference type="NCBI Taxonomy" id="28064"/>
    <lineage>
        <taxon>Bacteria</taxon>
        <taxon>Bacillati</taxon>
        <taxon>Bacillota</taxon>
        <taxon>Clostridia</taxon>
        <taxon>Eubacteriales</taxon>
        <taxon>Heliobacteriaceae</taxon>
        <taxon>Heliobacterium</taxon>
    </lineage>
</organism>
<dbReference type="InterPro" id="IPR013785">
    <property type="entry name" value="Aldolase_TIM"/>
</dbReference>
<dbReference type="SUPFAM" id="SSF102114">
    <property type="entry name" value="Radical SAM enzymes"/>
    <property type="match status" value="1"/>
</dbReference>
<comment type="caution">
    <text evidence="7">The sequence shown here is derived from an EMBL/GenBank/DDBJ whole genome shotgun (WGS) entry which is preliminary data.</text>
</comment>
<dbReference type="PANTHER" id="PTHR13932:SF5">
    <property type="entry name" value="RADICAL S-ADENOSYL METHIONINE DOMAIN-CONTAINING PROTEIN 1, MITOCHONDRIAL"/>
    <property type="match status" value="1"/>
</dbReference>
<keyword evidence="4" id="KW-0408">Iron</keyword>
<dbReference type="Proteomes" id="UP000430670">
    <property type="component" value="Unassembled WGS sequence"/>
</dbReference>
<evidence type="ECO:0000256" key="3">
    <source>
        <dbReference type="ARBA" id="ARBA00022723"/>
    </source>
</evidence>
<evidence type="ECO:0000259" key="6">
    <source>
        <dbReference type="PROSITE" id="PS51918"/>
    </source>
</evidence>
<keyword evidence="2" id="KW-0949">S-adenosyl-L-methionine</keyword>
<dbReference type="GO" id="GO:0046872">
    <property type="term" value="F:metal ion binding"/>
    <property type="evidence" value="ECO:0007669"/>
    <property type="project" value="UniProtKB-KW"/>
</dbReference>
<dbReference type="SFLD" id="SFLDS00029">
    <property type="entry name" value="Radical_SAM"/>
    <property type="match status" value="1"/>
</dbReference>